<reference evidence="1 2" key="1">
    <citation type="submission" date="2019-11" db="EMBL/GenBank/DDBJ databases">
        <title>The Phosphoenolpyruvate Phosphotransferase System Regulates Serratia proteamaculans 336X Biofilm Formation and Wheat Roots colonization.</title>
        <authorList>
            <person name="Liu F."/>
        </authorList>
    </citation>
    <scope>NUCLEOTIDE SEQUENCE [LARGE SCALE GENOMIC DNA]</scope>
    <source>
        <strain evidence="1 2">336X</strain>
    </source>
</reference>
<protein>
    <submittedName>
        <fullName evidence="1">Uncharacterized protein</fullName>
    </submittedName>
</protein>
<accession>A0A5Q2VCV2</accession>
<proteinExistence type="predicted"/>
<dbReference type="RefSeq" id="WP_153860114.1">
    <property type="nucleotide sequence ID" value="NZ_CP045913.1"/>
</dbReference>
<sequence>MAKRKPRLVRGIELTTEHDMWQPSKHYRWRTGMYYGRVRYAEVSCG</sequence>
<name>A0A5Q2VCV2_SERPR</name>
<dbReference type="EMBL" id="CP045913">
    <property type="protein sequence ID" value="QGH63387.1"/>
    <property type="molecule type" value="Genomic_DNA"/>
</dbReference>
<gene>
    <name evidence="1" type="ORF">GHV41_22195</name>
</gene>
<evidence type="ECO:0000313" key="1">
    <source>
        <dbReference type="EMBL" id="QGH63387.1"/>
    </source>
</evidence>
<evidence type="ECO:0000313" key="2">
    <source>
        <dbReference type="Proteomes" id="UP000381260"/>
    </source>
</evidence>
<dbReference type="Proteomes" id="UP000381260">
    <property type="component" value="Chromosome"/>
</dbReference>
<dbReference type="AlphaFoldDB" id="A0A5Q2VCV2"/>
<organism evidence="1 2">
    <name type="scientific">Serratia proteamaculans</name>
    <dbReference type="NCBI Taxonomy" id="28151"/>
    <lineage>
        <taxon>Bacteria</taxon>
        <taxon>Pseudomonadati</taxon>
        <taxon>Pseudomonadota</taxon>
        <taxon>Gammaproteobacteria</taxon>
        <taxon>Enterobacterales</taxon>
        <taxon>Yersiniaceae</taxon>
        <taxon>Serratia</taxon>
    </lineage>
</organism>